<dbReference type="PANTHER" id="PTHR31220:SF1">
    <property type="entry name" value="GH21176P"/>
    <property type="match status" value="1"/>
</dbReference>
<evidence type="ECO:0000256" key="2">
    <source>
        <dbReference type="ARBA" id="ARBA00004514"/>
    </source>
</evidence>
<name>A0A8J4PRC3_9MYCE</name>
<comment type="subcellular location">
    <subcellularLocation>
        <location evidence="1">Cell membrane</location>
    </subcellularLocation>
    <subcellularLocation>
        <location evidence="2">Cytoplasm</location>
        <location evidence="2">Cytosol</location>
    </subcellularLocation>
</comment>
<dbReference type="AlphaFoldDB" id="A0A8J4PRC3"/>
<dbReference type="InterPro" id="IPR018619">
    <property type="entry name" value="Hyccin"/>
</dbReference>
<comment type="caution">
    <text evidence="8">The sequence shown here is derived from an EMBL/GenBank/DDBJ whole genome shotgun (WGS) entry which is preliminary data.</text>
</comment>
<evidence type="ECO:0000313" key="9">
    <source>
        <dbReference type="Proteomes" id="UP000695562"/>
    </source>
</evidence>
<dbReference type="GO" id="GO:0005886">
    <property type="term" value="C:plasma membrane"/>
    <property type="evidence" value="ECO:0007669"/>
    <property type="project" value="UniProtKB-SubCell"/>
</dbReference>
<dbReference type="Proteomes" id="UP000695562">
    <property type="component" value="Unassembled WGS sequence"/>
</dbReference>
<dbReference type="Pfam" id="PF09790">
    <property type="entry name" value="Hyccin"/>
    <property type="match status" value="1"/>
</dbReference>
<dbReference type="OrthoDB" id="18937at2759"/>
<evidence type="ECO:0000256" key="6">
    <source>
        <dbReference type="ARBA" id="ARBA00034482"/>
    </source>
</evidence>
<keyword evidence="9" id="KW-1185">Reference proteome</keyword>
<evidence type="ECO:0000256" key="1">
    <source>
        <dbReference type="ARBA" id="ARBA00004236"/>
    </source>
</evidence>
<evidence type="ECO:0000313" key="8">
    <source>
        <dbReference type="EMBL" id="KAF2071872.1"/>
    </source>
</evidence>
<accession>A0A8J4PRC3</accession>
<dbReference type="PANTHER" id="PTHR31220">
    <property type="entry name" value="HYCCIN RELATED"/>
    <property type="match status" value="1"/>
</dbReference>
<evidence type="ECO:0000256" key="3">
    <source>
        <dbReference type="ARBA" id="ARBA00022475"/>
    </source>
</evidence>
<feature type="region of interest" description="Disordered" evidence="7">
    <location>
        <begin position="308"/>
        <end position="345"/>
    </location>
</feature>
<feature type="region of interest" description="Disordered" evidence="7">
    <location>
        <begin position="1"/>
        <end position="23"/>
    </location>
</feature>
<dbReference type="GO" id="GO:0072659">
    <property type="term" value="P:protein localization to plasma membrane"/>
    <property type="evidence" value="ECO:0007669"/>
    <property type="project" value="TreeGrafter"/>
</dbReference>
<reference evidence="8" key="1">
    <citation type="submission" date="2020-01" db="EMBL/GenBank/DDBJ databases">
        <title>Development of genomics and gene disruption for Polysphondylium violaceum indicates a role for the polyketide synthase stlB in stalk morphogenesis.</title>
        <authorList>
            <person name="Narita B."/>
            <person name="Kawabe Y."/>
            <person name="Kin K."/>
            <person name="Saito T."/>
            <person name="Gibbs R."/>
            <person name="Kuspa A."/>
            <person name="Muzny D."/>
            <person name="Queller D."/>
            <person name="Richards S."/>
            <person name="Strassman J."/>
            <person name="Sucgang R."/>
            <person name="Worley K."/>
            <person name="Schaap P."/>
        </authorList>
    </citation>
    <scope>NUCLEOTIDE SEQUENCE</scope>
    <source>
        <strain evidence="8">QSvi11</strain>
    </source>
</reference>
<keyword evidence="5" id="KW-0472">Membrane</keyword>
<gene>
    <name evidence="8" type="ORF">CYY_006799</name>
</gene>
<comment type="similarity">
    <text evidence="6">Belongs to the Hyccin family.</text>
</comment>
<organism evidence="8 9">
    <name type="scientific">Polysphondylium violaceum</name>
    <dbReference type="NCBI Taxonomy" id="133409"/>
    <lineage>
        <taxon>Eukaryota</taxon>
        <taxon>Amoebozoa</taxon>
        <taxon>Evosea</taxon>
        <taxon>Eumycetozoa</taxon>
        <taxon>Dictyostelia</taxon>
        <taxon>Dictyosteliales</taxon>
        <taxon>Dictyosteliaceae</taxon>
        <taxon>Polysphondylium</taxon>
    </lineage>
</organism>
<evidence type="ECO:0000256" key="5">
    <source>
        <dbReference type="ARBA" id="ARBA00023136"/>
    </source>
</evidence>
<keyword evidence="3" id="KW-1003">Cell membrane</keyword>
<evidence type="ECO:0000256" key="7">
    <source>
        <dbReference type="SAM" id="MobiDB-lite"/>
    </source>
</evidence>
<sequence length="448" mass="50254">MDGKETTATATTANGTTQLDNKSHRYSSSDLIHRLILYFNHCVASKGNDSNNNELSSSTNTTTSASDINTIMDHLLKSSIEDISFYAGQFIDNESLYLSLVKYINSTGFGVKNESASRWFYTWYNANSAQSKRFVLSFLPSLVWNYLYRHSPSTPLIGLESCLICIYNQEYIKRDGKEKIYNPPSLSIPSFIHKPVDNDNSTSPNTPMLTESMLKMINTSRSIVLEKPLPRVETIITQNRNIVIRAILNVYIQNLFSLPTFSRVIYCEMCTRISGTGYPFLSLVDHKRNLNESQYNIYDGESSLDLSKSVNNNSNNSNNNNSNNEESSSSNNNNHNDGSTSPSKVHKFKGLTSFLLGPVRDAKKRIYLSKEILQDLVTGLTFCVFQESTFDFANISLKTVNSRAQYDLIPEIILTTNSLQRLLETTLAGGNQSPKVNDDNDSSIPISK</sequence>
<feature type="compositionally biased region" description="Low complexity" evidence="7">
    <location>
        <begin position="1"/>
        <end position="17"/>
    </location>
</feature>
<dbReference type="EMBL" id="AJWJ01000330">
    <property type="protein sequence ID" value="KAF2071872.1"/>
    <property type="molecule type" value="Genomic_DNA"/>
</dbReference>
<protein>
    <submittedName>
        <fullName evidence="8">Uncharacterized protein</fullName>
    </submittedName>
</protein>
<evidence type="ECO:0000256" key="4">
    <source>
        <dbReference type="ARBA" id="ARBA00022490"/>
    </source>
</evidence>
<feature type="compositionally biased region" description="Low complexity" evidence="7">
    <location>
        <begin position="311"/>
        <end position="334"/>
    </location>
</feature>
<keyword evidence="4" id="KW-0963">Cytoplasm</keyword>
<proteinExistence type="inferred from homology"/>
<dbReference type="GO" id="GO:0046854">
    <property type="term" value="P:phosphatidylinositol phosphate biosynthetic process"/>
    <property type="evidence" value="ECO:0007669"/>
    <property type="project" value="TreeGrafter"/>
</dbReference>
<dbReference type="GO" id="GO:0005829">
    <property type="term" value="C:cytosol"/>
    <property type="evidence" value="ECO:0007669"/>
    <property type="project" value="UniProtKB-SubCell"/>
</dbReference>
<feature type="region of interest" description="Disordered" evidence="7">
    <location>
        <begin position="429"/>
        <end position="448"/>
    </location>
</feature>